<keyword evidence="3" id="KW-1185">Reference proteome</keyword>
<feature type="compositionally biased region" description="Low complexity" evidence="1">
    <location>
        <begin position="1"/>
        <end position="26"/>
    </location>
</feature>
<dbReference type="Proteomes" id="UP001499863">
    <property type="component" value="Unassembled WGS sequence"/>
</dbReference>
<evidence type="ECO:0000313" key="3">
    <source>
        <dbReference type="Proteomes" id="UP001499863"/>
    </source>
</evidence>
<reference evidence="2 3" key="1">
    <citation type="journal article" date="2019" name="Int. J. Syst. Evol. Microbiol.">
        <title>The Global Catalogue of Microorganisms (GCM) 10K type strain sequencing project: providing services to taxonomists for standard genome sequencing and annotation.</title>
        <authorList>
            <consortium name="The Broad Institute Genomics Platform"/>
            <consortium name="The Broad Institute Genome Sequencing Center for Infectious Disease"/>
            <person name="Wu L."/>
            <person name="Ma J."/>
        </authorList>
    </citation>
    <scope>NUCLEOTIDE SEQUENCE [LARGE SCALE GENOMIC DNA]</scope>
    <source>
        <strain evidence="2 3">JCM 12393</strain>
    </source>
</reference>
<sequence length="176" mass="18322">MTSGSWPRPSGGRGSTSSNPDSTPPSCWTPRASTSACRPAGRVAELVGLSLGDLTLKWWFTADSDVVCGIAYSGYGWEKHTYFLDALTAREADAVAEVLLGEARARPAETVALVVDRTGWTAEFDWEAVAGGASAAVPRVPDILVLAGRTAEALSGLPAEAARSVFAPGLTLLSGR</sequence>
<gene>
    <name evidence="2" type="ORF">GCM10009639_48680</name>
</gene>
<protein>
    <submittedName>
        <fullName evidence="2">Uncharacterized protein</fullName>
    </submittedName>
</protein>
<evidence type="ECO:0000313" key="2">
    <source>
        <dbReference type="EMBL" id="GAA1403624.1"/>
    </source>
</evidence>
<organism evidence="2 3">
    <name type="scientific">Kitasatospora putterlickiae</name>
    <dbReference type="NCBI Taxonomy" id="221725"/>
    <lineage>
        <taxon>Bacteria</taxon>
        <taxon>Bacillati</taxon>
        <taxon>Actinomycetota</taxon>
        <taxon>Actinomycetes</taxon>
        <taxon>Kitasatosporales</taxon>
        <taxon>Streptomycetaceae</taxon>
        <taxon>Kitasatospora</taxon>
    </lineage>
</organism>
<name>A0ABN1YBZ6_9ACTN</name>
<evidence type="ECO:0000256" key="1">
    <source>
        <dbReference type="SAM" id="MobiDB-lite"/>
    </source>
</evidence>
<proteinExistence type="predicted"/>
<accession>A0ABN1YBZ6</accession>
<feature type="region of interest" description="Disordered" evidence="1">
    <location>
        <begin position="1"/>
        <end position="33"/>
    </location>
</feature>
<dbReference type="EMBL" id="BAAAKJ010000260">
    <property type="protein sequence ID" value="GAA1403624.1"/>
    <property type="molecule type" value="Genomic_DNA"/>
</dbReference>
<comment type="caution">
    <text evidence="2">The sequence shown here is derived from an EMBL/GenBank/DDBJ whole genome shotgun (WGS) entry which is preliminary data.</text>
</comment>
<dbReference type="RefSeq" id="WP_344339354.1">
    <property type="nucleotide sequence ID" value="NZ_BAAAKJ010000260.1"/>
</dbReference>